<dbReference type="AlphaFoldDB" id="A0A498KGY6"/>
<dbReference type="GO" id="GO:2000008">
    <property type="term" value="P:regulation of protein localization to cell surface"/>
    <property type="evidence" value="ECO:0007669"/>
    <property type="project" value="TreeGrafter"/>
</dbReference>
<dbReference type="PANTHER" id="PTHR31181">
    <property type="entry name" value="EGG CELL-SECRETED PROTEIN 1.4"/>
    <property type="match status" value="1"/>
</dbReference>
<keyword evidence="1 2" id="KW-0732">Signal</keyword>
<reference evidence="4 5" key="1">
    <citation type="submission" date="2018-10" db="EMBL/GenBank/DDBJ databases">
        <title>A high-quality apple genome assembly.</title>
        <authorList>
            <person name="Hu J."/>
        </authorList>
    </citation>
    <scope>NUCLEOTIDE SEQUENCE [LARGE SCALE GENOMIC DNA]</scope>
    <source>
        <strain evidence="5">cv. HFTH1</strain>
        <tissue evidence="4">Young leaf</tissue>
    </source>
</reference>
<dbReference type="STRING" id="3750.A0A498KGY6"/>
<dbReference type="GO" id="GO:0080155">
    <property type="term" value="P:regulation of double fertilization forming a zygote and endosperm"/>
    <property type="evidence" value="ECO:0007669"/>
    <property type="project" value="TreeGrafter"/>
</dbReference>
<evidence type="ECO:0000256" key="1">
    <source>
        <dbReference type="ARBA" id="ARBA00022729"/>
    </source>
</evidence>
<evidence type="ECO:0000313" key="4">
    <source>
        <dbReference type="EMBL" id="RXI05664.1"/>
    </source>
</evidence>
<evidence type="ECO:0000313" key="5">
    <source>
        <dbReference type="Proteomes" id="UP000290289"/>
    </source>
</evidence>
<organism evidence="4 5">
    <name type="scientific">Malus domestica</name>
    <name type="common">Apple</name>
    <name type="synonym">Pyrus malus</name>
    <dbReference type="NCBI Taxonomy" id="3750"/>
    <lineage>
        <taxon>Eukaryota</taxon>
        <taxon>Viridiplantae</taxon>
        <taxon>Streptophyta</taxon>
        <taxon>Embryophyta</taxon>
        <taxon>Tracheophyta</taxon>
        <taxon>Spermatophyta</taxon>
        <taxon>Magnoliopsida</taxon>
        <taxon>eudicotyledons</taxon>
        <taxon>Gunneridae</taxon>
        <taxon>Pentapetalae</taxon>
        <taxon>rosids</taxon>
        <taxon>fabids</taxon>
        <taxon>Rosales</taxon>
        <taxon>Rosaceae</taxon>
        <taxon>Amygdaloideae</taxon>
        <taxon>Maleae</taxon>
        <taxon>Malus</taxon>
    </lineage>
</organism>
<keyword evidence="5" id="KW-1185">Reference proteome</keyword>
<dbReference type="PANTHER" id="PTHR31181:SF67">
    <property type="entry name" value="PROLAMIN-LIKE PROTEIN (DUF1278)"/>
    <property type="match status" value="1"/>
</dbReference>
<feature type="domain" description="Prolamin-like" evidence="3">
    <location>
        <begin position="65"/>
        <end position="126"/>
    </location>
</feature>
<name>A0A498KGY6_MALDO</name>
<feature type="chain" id="PRO_5019809948" description="Prolamin-like domain-containing protein" evidence="2">
    <location>
        <begin position="28"/>
        <end position="136"/>
    </location>
</feature>
<evidence type="ECO:0000259" key="3">
    <source>
        <dbReference type="Pfam" id="PF05617"/>
    </source>
</evidence>
<evidence type="ECO:0000256" key="2">
    <source>
        <dbReference type="SAM" id="SignalP"/>
    </source>
</evidence>
<sequence length="136" mass="14616">MAAKSPAKYSMLFLLVACAASMGVALSTAPLAASPLPILPHGPWESGLPRTRTFPGRPGWKELRQCWAPLQHVTGCVDQIYVALSNARFDLVGPACCKAVAETFDDCWAKLFPFNPSFPPSLKSFCTAHPPSPKST</sequence>
<protein>
    <recommendedName>
        <fullName evidence="3">Prolamin-like domain-containing protein</fullName>
    </recommendedName>
</protein>
<dbReference type="InterPro" id="IPR008502">
    <property type="entry name" value="Prolamin-like"/>
</dbReference>
<gene>
    <name evidence="4" type="ORF">DVH24_017706</name>
</gene>
<feature type="signal peptide" evidence="2">
    <location>
        <begin position="1"/>
        <end position="27"/>
    </location>
</feature>
<dbReference type="GO" id="GO:0005576">
    <property type="term" value="C:extracellular region"/>
    <property type="evidence" value="ECO:0007669"/>
    <property type="project" value="TreeGrafter"/>
</dbReference>
<dbReference type="GO" id="GO:0031982">
    <property type="term" value="C:vesicle"/>
    <property type="evidence" value="ECO:0007669"/>
    <property type="project" value="TreeGrafter"/>
</dbReference>
<dbReference type="Pfam" id="PF05617">
    <property type="entry name" value="Prolamin_like"/>
    <property type="match status" value="1"/>
</dbReference>
<dbReference type="EMBL" id="RDQH01000328">
    <property type="protein sequence ID" value="RXI05664.1"/>
    <property type="molecule type" value="Genomic_DNA"/>
</dbReference>
<proteinExistence type="predicted"/>
<dbReference type="GO" id="GO:0009567">
    <property type="term" value="P:double fertilization forming a zygote and endosperm"/>
    <property type="evidence" value="ECO:0007669"/>
    <property type="project" value="TreeGrafter"/>
</dbReference>
<dbReference type="Proteomes" id="UP000290289">
    <property type="component" value="Chromosome 2"/>
</dbReference>
<accession>A0A498KGY6</accession>
<comment type="caution">
    <text evidence="4">The sequence shown here is derived from an EMBL/GenBank/DDBJ whole genome shotgun (WGS) entry which is preliminary data.</text>
</comment>